<accession>A0A0R3TPX1</accession>
<dbReference type="AlphaFoldDB" id="A0A0R3TPX1"/>
<dbReference type="EMBL" id="UZAE01012652">
    <property type="protein sequence ID" value="VDO06094.1"/>
    <property type="molecule type" value="Genomic_DNA"/>
</dbReference>
<sequence>MDSRMFTPTLLAVIEKVLLIMKSYSVFNKHSMNPPQQRGDESVSPRRDIPIEIVERNHEAHVRRHSVSPSRRS</sequence>
<dbReference type="OrthoDB" id="6317999at2759"/>
<protein>
    <submittedName>
        <fullName evidence="4">PDEase domain-containing protein</fullName>
    </submittedName>
</protein>
<evidence type="ECO:0000313" key="4">
    <source>
        <dbReference type="WBParaSite" id="HNAJ_0000955201-mRNA-1"/>
    </source>
</evidence>
<name>A0A0R3TPX1_RODNA</name>
<keyword evidence="3" id="KW-1185">Reference proteome</keyword>
<feature type="compositionally biased region" description="Basic and acidic residues" evidence="1">
    <location>
        <begin position="38"/>
        <end position="60"/>
    </location>
</feature>
<evidence type="ECO:0000256" key="1">
    <source>
        <dbReference type="SAM" id="MobiDB-lite"/>
    </source>
</evidence>
<feature type="compositionally biased region" description="Basic residues" evidence="1">
    <location>
        <begin position="61"/>
        <end position="73"/>
    </location>
</feature>
<dbReference type="WBParaSite" id="HNAJ_0000955201-mRNA-1">
    <property type="protein sequence ID" value="HNAJ_0000955201-mRNA-1"/>
    <property type="gene ID" value="HNAJ_0000955201"/>
</dbReference>
<evidence type="ECO:0000313" key="3">
    <source>
        <dbReference type="Proteomes" id="UP000278807"/>
    </source>
</evidence>
<proteinExistence type="predicted"/>
<reference evidence="2 3" key="2">
    <citation type="submission" date="2018-11" db="EMBL/GenBank/DDBJ databases">
        <authorList>
            <consortium name="Pathogen Informatics"/>
        </authorList>
    </citation>
    <scope>NUCLEOTIDE SEQUENCE [LARGE SCALE GENOMIC DNA]</scope>
</reference>
<dbReference type="Proteomes" id="UP000278807">
    <property type="component" value="Unassembled WGS sequence"/>
</dbReference>
<evidence type="ECO:0000313" key="2">
    <source>
        <dbReference type="EMBL" id="VDO06094.1"/>
    </source>
</evidence>
<reference evidence="4" key="1">
    <citation type="submission" date="2017-02" db="UniProtKB">
        <authorList>
            <consortium name="WormBaseParasite"/>
        </authorList>
    </citation>
    <scope>IDENTIFICATION</scope>
</reference>
<gene>
    <name evidence="2" type="ORF">HNAJ_LOCUS9547</name>
</gene>
<feature type="region of interest" description="Disordered" evidence="1">
    <location>
        <begin position="29"/>
        <end position="73"/>
    </location>
</feature>
<organism evidence="4">
    <name type="scientific">Rodentolepis nana</name>
    <name type="common">Dwarf tapeworm</name>
    <name type="synonym">Hymenolepis nana</name>
    <dbReference type="NCBI Taxonomy" id="102285"/>
    <lineage>
        <taxon>Eukaryota</taxon>
        <taxon>Metazoa</taxon>
        <taxon>Spiralia</taxon>
        <taxon>Lophotrochozoa</taxon>
        <taxon>Platyhelminthes</taxon>
        <taxon>Cestoda</taxon>
        <taxon>Eucestoda</taxon>
        <taxon>Cyclophyllidea</taxon>
        <taxon>Hymenolepididae</taxon>
        <taxon>Rodentolepis</taxon>
    </lineage>
</organism>